<protein>
    <recommendedName>
        <fullName evidence="4 9">D-3-phosphoglycerate dehydrogenase</fullName>
        <ecNumber evidence="9">1.1.1.95</ecNumber>
    </recommendedName>
</protein>
<dbReference type="GO" id="GO:0006564">
    <property type="term" value="P:L-serine biosynthetic process"/>
    <property type="evidence" value="ECO:0007669"/>
    <property type="project" value="UniProtKB-UniRule"/>
</dbReference>
<name>A0A3A4R2F2_9BACT</name>
<dbReference type="InterPro" id="IPR006140">
    <property type="entry name" value="D-isomer_DH_NAD-bd"/>
</dbReference>
<dbReference type="InterPro" id="IPR045865">
    <property type="entry name" value="ACT-like_dom_sf"/>
</dbReference>
<dbReference type="InterPro" id="IPR029009">
    <property type="entry name" value="ASB_dom_sf"/>
</dbReference>
<dbReference type="CDD" id="cd04902">
    <property type="entry name" value="ACT_3PGDH-xct"/>
    <property type="match status" value="1"/>
</dbReference>
<dbReference type="InterPro" id="IPR036291">
    <property type="entry name" value="NAD(P)-bd_dom_sf"/>
</dbReference>
<dbReference type="Pfam" id="PF00389">
    <property type="entry name" value="2-Hacid_dh"/>
    <property type="match status" value="1"/>
</dbReference>
<dbReference type="Pfam" id="PF01842">
    <property type="entry name" value="ACT"/>
    <property type="match status" value="1"/>
</dbReference>
<evidence type="ECO:0000313" key="11">
    <source>
        <dbReference type="EMBL" id="RJP59149.1"/>
    </source>
</evidence>
<dbReference type="AlphaFoldDB" id="A0A3A4R2F2"/>
<dbReference type="InterPro" id="IPR029753">
    <property type="entry name" value="D-isomer_DH_CS"/>
</dbReference>
<proteinExistence type="inferred from homology"/>
<keyword evidence="9" id="KW-0028">Amino-acid biosynthesis</keyword>
<dbReference type="GO" id="GO:0051287">
    <property type="term" value="F:NAD binding"/>
    <property type="evidence" value="ECO:0007669"/>
    <property type="project" value="UniProtKB-UniRule"/>
</dbReference>
<dbReference type="SUPFAM" id="SSF52283">
    <property type="entry name" value="Formate/glycerate dehydrogenase catalytic domain-like"/>
    <property type="match status" value="1"/>
</dbReference>
<comment type="similarity">
    <text evidence="3 9">Belongs to the D-isomer specific 2-hydroxyacid dehydrogenase family.</text>
</comment>
<dbReference type="InterPro" id="IPR002912">
    <property type="entry name" value="ACT_dom"/>
</dbReference>
<dbReference type="SUPFAM" id="SSF55021">
    <property type="entry name" value="ACT-like"/>
    <property type="match status" value="1"/>
</dbReference>
<gene>
    <name evidence="11" type="ORF">C4541_06565</name>
</gene>
<dbReference type="PROSITE" id="PS51671">
    <property type="entry name" value="ACT"/>
    <property type="match status" value="1"/>
</dbReference>
<dbReference type="EMBL" id="QZJZ01000054">
    <property type="protein sequence ID" value="RJP59149.1"/>
    <property type="molecule type" value="Genomic_DNA"/>
</dbReference>
<dbReference type="Pfam" id="PF19304">
    <property type="entry name" value="PGDH_inter"/>
    <property type="match status" value="1"/>
</dbReference>
<evidence type="ECO:0000313" key="12">
    <source>
        <dbReference type="Proteomes" id="UP000266426"/>
    </source>
</evidence>
<evidence type="ECO:0000256" key="1">
    <source>
        <dbReference type="ARBA" id="ARBA00003800"/>
    </source>
</evidence>
<dbReference type="InterPro" id="IPR045626">
    <property type="entry name" value="PGDH_ASB_dom"/>
</dbReference>
<keyword evidence="9" id="KW-0718">Serine biosynthesis</keyword>
<dbReference type="FunFam" id="3.40.50.720:FF:000021">
    <property type="entry name" value="D-3-phosphoglycerate dehydrogenase"/>
    <property type="match status" value="1"/>
</dbReference>
<dbReference type="Pfam" id="PF02826">
    <property type="entry name" value="2-Hacid_dh_C"/>
    <property type="match status" value="1"/>
</dbReference>
<dbReference type="SUPFAM" id="SSF51735">
    <property type="entry name" value="NAD(P)-binding Rossmann-fold domains"/>
    <property type="match status" value="1"/>
</dbReference>
<dbReference type="CDD" id="cd12173">
    <property type="entry name" value="PGDH_4"/>
    <property type="match status" value="1"/>
</dbReference>
<evidence type="ECO:0000259" key="10">
    <source>
        <dbReference type="PROSITE" id="PS51671"/>
    </source>
</evidence>
<dbReference type="NCBIfam" id="TIGR01327">
    <property type="entry name" value="PGDH"/>
    <property type="match status" value="1"/>
</dbReference>
<comment type="catalytic activity">
    <reaction evidence="7">
        <text>(R)-2-hydroxyglutarate + NAD(+) = 2-oxoglutarate + NADH + H(+)</text>
        <dbReference type="Rhea" id="RHEA:49612"/>
        <dbReference type="ChEBI" id="CHEBI:15378"/>
        <dbReference type="ChEBI" id="CHEBI:15801"/>
        <dbReference type="ChEBI" id="CHEBI:16810"/>
        <dbReference type="ChEBI" id="CHEBI:57540"/>
        <dbReference type="ChEBI" id="CHEBI:57945"/>
        <dbReference type="EC" id="1.1.1.399"/>
    </reaction>
</comment>
<organism evidence="11 12">
    <name type="scientific">Candidatus Auribacter fodinae</name>
    <dbReference type="NCBI Taxonomy" id="2093366"/>
    <lineage>
        <taxon>Bacteria</taxon>
        <taxon>Pseudomonadati</taxon>
        <taxon>Candidatus Auribacterota</taxon>
        <taxon>Candidatus Auribacteria</taxon>
        <taxon>Candidatus Auribacterales</taxon>
        <taxon>Candidatus Auribacteraceae</taxon>
        <taxon>Candidatus Auribacter</taxon>
    </lineage>
</organism>
<dbReference type="EC" id="1.1.1.95" evidence="9"/>
<keyword evidence="5 9" id="KW-0560">Oxidoreductase</keyword>
<dbReference type="InterPro" id="IPR006236">
    <property type="entry name" value="PGDH"/>
</dbReference>
<feature type="domain" description="ACT" evidence="10">
    <location>
        <begin position="455"/>
        <end position="527"/>
    </location>
</feature>
<evidence type="ECO:0000256" key="6">
    <source>
        <dbReference type="ARBA" id="ARBA00023027"/>
    </source>
</evidence>
<dbReference type="PANTHER" id="PTHR42938:SF47">
    <property type="entry name" value="HYDROXYPYRUVATE REDUCTASE"/>
    <property type="match status" value="1"/>
</dbReference>
<evidence type="ECO:0000256" key="5">
    <source>
        <dbReference type="ARBA" id="ARBA00023002"/>
    </source>
</evidence>
<dbReference type="PROSITE" id="PS00671">
    <property type="entry name" value="D_2_HYDROXYACID_DH_3"/>
    <property type="match status" value="1"/>
</dbReference>
<evidence type="ECO:0000256" key="7">
    <source>
        <dbReference type="ARBA" id="ARBA00048126"/>
    </source>
</evidence>
<dbReference type="SUPFAM" id="SSF143548">
    <property type="entry name" value="Serine metabolism enzymes domain"/>
    <property type="match status" value="1"/>
</dbReference>
<evidence type="ECO:0000256" key="8">
    <source>
        <dbReference type="ARBA" id="ARBA00048731"/>
    </source>
</evidence>
<dbReference type="Gene3D" id="3.30.70.260">
    <property type="match status" value="1"/>
</dbReference>
<evidence type="ECO:0000256" key="9">
    <source>
        <dbReference type="RuleBase" id="RU363003"/>
    </source>
</evidence>
<accession>A0A3A4R2F2</accession>
<evidence type="ECO:0000256" key="2">
    <source>
        <dbReference type="ARBA" id="ARBA00005216"/>
    </source>
</evidence>
<keyword evidence="6 9" id="KW-0520">NAD</keyword>
<dbReference type="Gene3D" id="3.30.1330.90">
    <property type="entry name" value="D-3-phosphoglycerate dehydrogenase, domain 3"/>
    <property type="match status" value="1"/>
</dbReference>
<comment type="function">
    <text evidence="1">Catalyzes the reversible oxidation of 3-phospho-D-glycerate to 3-phosphonooxypyruvate, the first step of the phosphorylated L-serine biosynthesis pathway. Also catalyzes the reversible oxidation of 2-hydroxyglutarate to 2-oxoglutarate.</text>
</comment>
<dbReference type="PROSITE" id="PS00670">
    <property type="entry name" value="D_2_HYDROXYACID_DH_2"/>
    <property type="match status" value="1"/>
</dbReference>
<dbReference type="GO" id="GO:0004617">
    <property type="term" value="F:phosphoglycerate dehydrogenase activity"/>
    <property type="evidence" value="ECO:0007669"/>
    <property type="project" value="UniProtKB-UniRule"/>
</dbReference>
<dbReference type="Gene3D" id="3.40.50.720">
    <property type="entry name" value="NAD(P)-binding Rossmann-like Domain"/>
    <property type="match status" value="2"/>
</dbReference>
<comment type="catalytic activity">
    <reaction evidence="8 9">
        <text>(2R)-3-phosphoglycerate + NAD(+) = 3-phosphooxypyruvate + NADH + H(+)</text>
        <dbReference type="Rhea" id="RHEA:12641"/>
        <dbReference type="ChEBI" id="CHEBI:15378"/>
        <dbReference type="ChEBI" id="CHEBI:18110"/>
        <dbReference type="ChEBI" id="CHEBI:57540"/>
        <dbReference type="ChEBI" id="CHEBI:57945"/>
        <dbReference type="ChEBI" id="CHEBI:58272"/>
        <dbReference type="EC" id="1.1.1.95"/>
    </reaction>
</comment>
<comment type="caution">
    <text evidence="11">The sequence shown here is derived from an EMBL/GenBank/DDBJ whole genome shotgun (WGS) entry which is preliminary data.</text>
</comment>
<sequence>MKIVVSDPLSQQGIDILKKVDGCEVIDASGLPVEELCEAVKDCDALVIRSGTKVTKQILEAAKKLKLIGRAGVGVDNVDVPEATKRGIVVMNTPDGNTISTAEHTMAMILSVARSIPQAHASMKAGKWDRKSFKGVELSGKVLGIIGMGRIGSEVAKRARAFNMTVLASDPFLSPEMARKMEIEIASFDDIVLKADFITVHTPLTDATRNLINAAAISKMKKGVRIINCARGGIVNEADLVAGIEKGIVAGAALDVYPSEPPTETIATLHPKVVTTPHLGASTTEAQEKVALDIAEQIVDALKNNTIRNSVNAPSVDGELLKVIKPYIELAQRIGLFLSYVITGQIERVKISFEGKCASHDMSMPTAAFMEGLLKKALAEEVNTVNALHIAKARGISVEESKSETVGDFADLIRADVKTSDGDFTLTGTFFGIKNEPRIVQVNQYYINAKPYGSLLYVINKDKPGIIGQIGDTLGRHSINIADMTVGRISQGEVAVTLINIDQPATPDVISELNALEKIVAVRPIEL</sequence>
<dbReference type="InterPro" id="IPR006139">
    <property type="entry name" value="D-isomer_2_OHA_DH_cat_dom"/>
</dbReference>
<comment type="pathway">
    <text evidence="2 9">Amino-acid biosynthesis; L-serine biosynthesis; L-serine from 3-phospho-D-glycerate: step 1/3.</text>
</comment>
<evidence type="ECO:0000256" key="4">
    <source>
        <dbReference type="ARBA" id="ARBA00021582"/>
    </source>
</evidence>
<reference evidence="11 12" key="1">
    <citation type="journal article" date="2017" name="ISME J.">
        <title>Energy and carbon metabolisms in a deep terrestrial subsurface fluid microbial community.</title>
        <authorList>
            <person name="Momper L."/>
            <person name="Jungbluth S.P."/>
            <person name="Lee M.D."/>
            <person name="Amend J.P."/>
        </authorList>
    </citation>
    <scope>NUCLEOTIDE SEQUENCE [LARGE SCALE GENOMIC DNA]</scope>
    <source>
        <strain evidence="11">SURF_26</strain>
    </source>
</reference>
<dbReference type="Proteomes" id="UP000266426">
    <property type="component" value="Unassembled WGS sequence"/>
</dbReference>
<dbReference type="PANTHER" id="PTHR42938">
    <property type="entry name" value="FORMATE DEHYDROGENASE 1"/>
    <property type="match status" value="1"/>
</dbReference>
<dbReference type="UniPathway" id="UPA00135">
    <property type="reaction ID" value="UER00196"/>
</dbReference>
<dbReference type="FunFam" id="3.30.70.260:FF:000008">
    <property type="entry name" value="D-3-phosphoglycerate dehydrogenase, chloroplastic"/>
    <property type="match status" value="1"/>
</dbReference>
<evidence type="ECO:0000256" key="3">
    <source>
        <dbReference type="ARBA" id="ARBA00005854"/>
    </source>
</evidence>